<reference evidence="1" key="1">
    <citation type="submission" date="2022-12" db="EMBL/GenBank/DDBJ databases">
        <authorList>
            <person name="Petersen C."/>
        </authorList>
    </citation>
    <scope>NUCLEOTIDE SEQUENCE</scope>
    <source>
        <strain evidence="1">IBT 29677</strain>
    </source>
</reference>
<organism evidence="1 2">
    <name type="scientific">Penicillium cosmopolitanum</name>
    <dbReference type="NCBI Taxonomy" id="1131564"/>
    <lineage>
        <taxon>Eukaryota</taxon>
        <taxon>Fungi</taxon>
        <taxon>Dikarya</taxon>
        <taxon>Ascomycota</taxon>
        <taxon>Pezizomycotina</taxon>
        <taxon>Eurotiomycetes</taxon>
        <taxon>Eurotiomycetidae</taxon>
        <taxon>Eurotiales</taxon>
        <taxon>Aspergillaceae</taxon>
        <taxon>Penicillium</taxon>
    </lineage>
</organism>
<proteinExistence type="predicted"/>
<dbReference type="AlphaFoldDB" id="A0A9W9WB63"/>
<reference evidence="1" key="2">
    <citation type="journal article" date="2023" name="IMA Fungus">
        <title>Comparative genomic study of the Penicillium genus elucidates a diverse pangenome and 15 lateral gene transfer events.</title>
        <authorList>
            <person name="Petersen C."/>
            <person name="Sorensen T."/>
            <person name="Nielsen M.R."/>
            <person name="Sondergaard T.E."/>
            <person name="Sorensen J.L."/>
            <person name="Fitzpatrick D.A."/>
            <person name="Frisvad J.C."/>
            <person name="Nielsen K.L."/>
        </authorList>
    </citation>
    <scope>NUCLEOTIDE SEQUENCE</scope>
    <source>
        <strain evidence="1">IBT 29677</strain>
    </source>
</reference>
<protein>
    <submittedName>
        <fullName evidence="1">Uncharacterized protein</fullName>
    </submittedName>
</protein>
<sequence length="104" mass="12142">MFRPPHLGEASIRPIDFNRTSRRMLQDMREKTWGWVVYRTTYRSDPAFRKAIEILTSWIERGVYKDLPECGLENPDPTPNDQPWARHQLTVIEEPATLDGCGVI</sequence>
<dbReference type="Proteomes" id="UP001147747">
    <property type="component" value="Unassembled WGS sequence"/>
</dbReference>
<dbReference type="GeneID" id="81364539"/>
<dbReference type="OrthoDB" id="4424523at2759"/>
<dbReference type="EMBL" id="JAPZBU010000003">
    <property type="protein sequence ID" value="KAJ5414295.1"/>
    <property type="molecule type" value="Genomic_DNA"/>
</dbReference>
<comment type="caution">
    <text evidence="1">The sequence shown here is derived from an EMBL/GenBank/DDBJ whole genome shotgun (WGS) entry which is preliminary data.</text>
</comment>
<keyword evidence="2" id="KW-1185">Reference proteome</keyword>
<evidence type="ECO:0000313" key="1">
    <source>
        <dbReference type="EMBL" id="KAJ5414295.1"/>
    </source>
</evidence>
<accession>A0A9W9WB63</accession>
<gene>
    <name evidence="1" type="ORF">N7509_000922</name>
</gene>
<evidence type="ECO:0000313" key="2">
    <source>
        <dbReference type="Proteomes" id="UP001147747"/>
    </source>
</evidence>
<name>A0A9W9WB63_9EURO</name>
<dbReference type="RefSeq" id="XP_056494141.1">
    <property type="nucleotide sequence ID" value="XM_056625559.1"/>
</dbReference>